<evidence type="ECO:0000313" key="2">
    <source>
        <dbReference type="Proteomes" id="UP001520878"/>
    </source>
</evidence>
<keyword evidence="2" id="KW-1185">Reference proteome</keyword>
<dbReference type="Proteomes" id="UP001520878">
    <property type="component" value="Unassembled WGS sequence"/>
</dbReference>
<reference evidence="1 2" key="1">
    <citation type="submission" date="2021-10" db="EMBL/GenBank/DDBJ databases">
        <title>Draft genome of Aestuariibacter halophilus JC2043.</title>
        <authorList>
            <person name="Emsley S.A."/>
            <person name="Pfannmuller K.M."/>
            <person name="Ushijima B."/>
            <person name="Saw J.H."/>
            <person name="Videau P."/>
        </authorList>
    </citation>
    <scope>NUCLEOTIDE SEQUENCE [LARGE SCALE GENOMIC DNA]</scope>
    <source>
        <strain evidence="1 2">JC2043</strain>
    </source>
</reference>
<name>A0ABS8GC54_9ALTE</name>
<gene>
    <name evidence="1" type="ORF">LJ739_18030</name>
</gene>
<protein>
    <submittedName>
        <fullName evidence="1">Uncharacterized protein</fullName>
    </submittedName>
</protein>
<comment type="caution">
    <text evidence="1">The sequence shown here is derived from an EMBL/GenBank/DDBJ whole genome shotgun (WGS) entry which is preliminary data.</text>
</comment>
<dbReference type="RefSeq" id="WP_229162776.1">
    <property type="nucleotide sequence ID" value="NZ_JAJEWP010000007.1"/>
</dbReference>
<sequence>MGPKKKSALHRRIAAGKKRGENRRVLFEREFVQVRVLAPVKGARKKAISTISLPLEKGAVAEVFEDITLEVGESALGRNIVNVRGNHNQLITSKAIKPVNRSSFGGRFIEPVTVNLSPNLNWCAYCGYVEKGHTCIHQPEE</sequence>
<evidence type="ECO:0000313" key="1">
    <source>
        <dbReference type="EMBL" id="MCC2618160.1"/>
    </source>
</evidence>
<accession>A0ABS8GC54</accession>
<organism evidence="1 2">
    <name type="scientific">Fluctibacter halophilus</name>
    <dbReference type="NCBI Taxonomy" id="226011"/>
    <lineage>
        <taxon>Bacteria</taxon>
        <taxon>Pseudomonadati</taxon>
        <taxon>Pseudomonadota</taxon>
        <taxon>Gammaproteobacteria</taxon>
        <taxon>Alteromonadales</taxon>
        <taxon>Alteromonadaceae</taxon>
        <taxon>Fluctibacter</taxon>
    </lineage>
</organism>
<dbReference type="EMBL" id="JAJEWP010000007">
    <property type="protein sequence ID" value="MCC2618160.1"/>
    <property type="molecule type" value="Genomic_DNA"/>
</dbReference>
<proteinExistence type="predicted"/>